<feature type="domain" description="Mab-21-like nucleotidyltransferase" evidence="2">
    <location>
        <begin position="24"/>
        <end position="96"/>
    </location>
</feature>
<evidence type="ECO:0000313" key="5">
    <source>
        <dbReference type="Proteomes" id="UP000596742"/>
    </source>
</evidence>
<dbReference type="Pfam" id="PF03281">
    <property type="entry name" value="Mab-21"/>
    <property type="match status" value="1"/>
</dbReference>
<comment type="caution">
    <text evidence="4">The sequence shown here is derived from an EMBL/GenBank/DDBJ whole genome shotgun (WGS) entry which is preliminary data.</text>
</comment>
<evidence type="ECO:0000313" key="4">
    <source>
        <dbReference type="EMBL" id="VDI03789.1"/>
    </source>
</evidence>
<evidence type="ECO:0000259" key="2">
    <source>
        <dbReference type="Pfam" id="PF03281"/>
    </source>
</evidence>
<gene>
    <name evidence="4" type="ORF">MGAL_10B024266</name>
</gene>
<dbReference type="InterPro" id="IPR046903">
    <property type="entry name" value="Mab-21-like_nuc_Trfase"/>
</dbReference>
<reference evidence="4" key="1">
    <citation type="submission" date="2018-11" db="EMBL/GenBank/DDBJ databases">
        <authorList>
            <person name="Alioto T."/>
            <person name="Alioto T."/>
        </authorList>
    </citation>
    <scope>NUCLEOTIDE SEQUENCE</scope>
</reference>
<dbReference type="InterPro" id="IPR024810">
    <property type="entry name" value="MAB21L/cGLR"/>
</dbReference>
<protein>
    <recommendedName>
        <fullName evidence="6">Mab-21-like HhH/H2TH-like domain-containing protein</fullName>
    </recommendedName>
</protein>
<dbReference type="Pfam" id="PF20266">
    <property type="entry name" value="Mab-21_C"/>
    <property type="match status" value="1"/>
</dbReference>
<dbReference type="PANTHER" id="PTHR10656">
    <property type="entry name" value="CELL FATE DETERMINING PROTEIN MAB21-RELATED"/>
    <property type="match status" value="1"/>
</dbReference>
<dbReference type="SMART" id="SM01265">
    <property type="entry name" value="Mab-21"/>
    <property type="match status" value="1"/>
</dbReference>
<dbReference type="EMBL" id="UYJE01001631">
    <property type="protein sequence ID" value="VDI03789.1"/>
    <property type="molecule type" value="Genomic_DNA"/>
</dbReference>
<dbReference type="PANTHER" id="PTHR10656:SF69">
    <property type="entry name" value="MAB-21-LIKE HHH_H2TH-LIKE DOMAIN-CONTAINING PROTEIN"/>
    <property type="match status" value="1"/>
</dbReference>
<evidence type="ECO:0000256" key="1">
    <source>
        <dbReference type="ARBA" id="ARBA00008307"/>
    </source>
</evidence>
<organism evidence="4 5">
    <name type="scientific">Mytilus galloprovincialis</name>
    <name type="common">Mediterranean mussel</name>
    <dbReference type="NCBI Taxonomy" id="29158"/>
    <lineage>
        <taxon>Eukaryota</taxon>
        <taxon>Metazoa</taxon>
        <taxon>Spiralia</taxon>
        <taxon>Lophotrochozoa</taxon>
        <taxon>Mollusca</taxon>
        <taxon>Bivalvia</taxon>
        <taxon>Autobranchia</taxon>
        <taxon>Pteriomorphia</taxon>
        <taxon>Mytilida</taxon>
        <taxon>Mytiloidea</taxon>
        <taxon>Mytilidae</taxon>
        <taxon>Mytilinae</taxon>
        <taxon>Mytilus</taxon>
    </lineage>
</organism>
<dbReference type="InterPro" id="IPR046906">
    <property type="entry name" value="Mab-21_HhH/H2TH-like"/>
</dbReference>
<comment type="similarity">
    <text evidence="1">Belongs to the mab-21 family.</text>
</comment>
<evidence type="ECO:0000259" key="3">
    <source>
        <dbReference type="Pfam" id="PF20266"/>
    </source>
</evidence>
<proteinExistence type="inferred from homology"/>
<dbReference type="AlphaFoldDB" id="A0A8B6CE33"/>
<accession>A0A8B6CE33</accession>
<sequence length="227" mass="27275">MDPPMARAKNKPAKTRMFNDDSICDLVGCYRCRTWPTVAREWFSRDRLYGWPSKDIIQELKSLGFFVVKKGHPFSSEADFEWRISLNLQERKLIHNLTDIQHMCYIILKMIKNEYLPSYCITTYHWKTCLFHVIEENPQSIWIHNRLYYCVELCMKQMLVWVENEFCPDYFIPKQNLFDGRLSNETKLENKHIYEKILEGGFNFLLYLNIDNIRDYFESGGCEKILH</sequence>
<evidence type="ECO:0008006" key="6">
    <source>
        <dbReference type="Google" id="ProtNLM"/>
    </source>
</evidence>
<keyword evidence="5" id="KW-1185">Reference proteome</keyword>
<feature type="domain" description="Mab-21-like HhH/H2TH-like" evidence="3">
    <location>
        <begin position="103"/>
        <end position="185"/>
    </location>
</feature>
<dbReference type="OrthoDB" id="5950246at2759"/>
<name>A0A8B6CE33_MYTGA</name>
<dbReference type="Gene3D" id="1.10.1410.40">
    <property type="match status" value="1"/>
</dbReference>
<dbReference type="Proteomes" id="UP000596742">
    <property type="component" value="Unassembled WGS sequence"/>
</dbReference>